<comment type="caution">
    <text evidence="3">The sequence shown here is derived from an EMBL/GenBank/DDBJ whole genome shotgun (WGS) entry which is preliminary data.</text>
</comment>
<sequence length="609" mass="67339">MDPTSMSTKQNASSFASTLCRCGRTSAMNDNSQVARRRLECGHYICADCWHYNKPLPTPICSVCVMCLQAQEIPRLSLYVTAYNGMVERFKELEKIHSQKLHEFKLVNDHVNTLKAKLASSQRTQTPGAAASSSPLPSAPPLPNISVVSSGSATKPSGTIDWESESGKQVSAYLMKQRETLAMYQKECESLKKRVADLTTQLENKNRPTDEAVTAIEKAELMEAELEGLHTRLAKCEDDLEKARADLGTANSQNQQLVKELADLKEWAGFNFKDNCMLIPNRKTVQQRTVLGKAQFHITSLQNRCNTAEQDLASARESLKAKDEVIRANARSPRGASIDLPGSTRSPGGLSMVYVPTASELEQSAVLLTSLQSDVSRLNREKSAAEQEINKLKSSLKSKEDENQTLGSKLLQSAELASELGKLHLAANSRAESAEEKLLDIQNEMQELKELMEAQAQEDKAMQNTAKIASELTKSVEYRSRIVQLELQLAETTRVRDEALAQADVWQENRNKWKRWGEMMALQAKQWEDEVSKAKTPLAKGALAIKPEEPPVLSPGAPESGKSRKRPLDMPDTDVDVVHAPAQPHAEGALLIVNSSSEGTERKRARFTS</sequence>
<feature type="compositionally biased region" description="Polar residues" evidence="2">
    <location>
        <begin position="146"/>
        <end position="157"/>
    </location>
</feature>
<evidence type="ECO:0000256" key="1">
    <source>
        <dbReference type="SAM" id="Coils"/>
    </source>
</evidence>
<accession>A0A8H2WVC2</accession>
<evidence type="ECO:0000313" key="4">
    <source>
        <dbReference type="Proteomes" id="UP000663846"/>
    </source>
</evidence>
<protein>
    <submittedName>
        <fullName evidence="3">Uncharacterized protein</fullName>
    </submittedName>
</protein>
<dbReference type="Proteomes" id="UP000663846">
    <property type="component" value="Unassembled WGS sequence"/>
</dbReference>
<gene>
    <name evidence="3" type="ORF">RDB_LOCUS63985</name>
</gene>
<proteinExistence type="predicted"/>
<evidence type="ECO:0000256" key="2">
    <source>
        <dbReference type="SAM" id="MobiDB-lite"/>
    </source>
</evidence>
<feature type="region of interest" description="Disordered" evidence="2">
    <location>
        <begin position="118"/>
        <end position="162"/>
    </location>
</feature>
<organism evidence="3 4">
    <name type="scientific">Rhizoctonia solani</name>
    <dbReference type="NCBI Taxonomy" id="456999"/>
    <lineage>
        <taxon>Eukaryota</taxon>
        <taxon>Fungi</taxon>
        <taxon>Dikarya</taxon>
        <taxon>Basidiomycota</taxon>
        <taxon>Agaricomycotina</taxon>
        <taxon>Agaricomycetes</taxon>
        <taxon>Cantharellales</taxon>
        <taxon>Ceratobasidiaceae</taxon>
        <taxon>Rhizoctonia</taxon>
    </lineage>
</organism>
<evidence type="ECO:0000313" key="3">
    <source>
        <dbReference type="EMBL" id="CAE6407687.1"/>
    </source>
</evidence>
<dbReference type="EMBL" id="CAJMWS010000310">
    <property type="protein sequence ID" value="CAE6407687.1"/>
    <property type="molecule type" value="Genomic_DNA"/>
</dbReference>
<dbReference type="AlphaFoldDB" id="A0A8H2WVC2"/>
<name>A0A8H2WVC2_9AGAM</name>
<feature type="region of interest" description="Disordered" evidence="2">
    <location>
        <begin position="541"/>
        <end position="609"/>
    </location>
</feature>
<feature type="coiled-coil region" evidence="1">
    <location>
        <begin position="368"/>
        <end position="502"/>
    </location>
</feature>
<reference evidence="3" key="1">
    <citation type="submission" date="2021-01" db="EMBL/GenBank/DDBJ databases">
        <authorList>
            <person name="Kaushik A."/>
        </authorList>
    </citation>
    <scope>NUCLEOTIDE SEQUENCE</scope>
    <source>
        <strain evidence="3">AG1-1C</strain>
    </source>
</reference>
<keyword evidence="1" id="KW-0175">Coiled coil</keyword>
<dbReference type="SUPFAM" id="SSF57997">
    <property type="entry name" value="Tropomyosin"/>
    <property type="match status" value="1"/>
</dbReference>
<feature type="coiled-coil region" evidence="1">
    <location>
        <begin position="174"/>
        <end position="260"/>
    </location>
</feature>